<sequence>MTTTSTAAARAERPSRWRTIGATSGPLSRTIAIVQVLLGVIWLTWPVWSSRTTALQTQAESTAPWLVAAQIGVSAVLTVVLVRETRSARPLSLVLGAAVLAAGVRAALAPGANGIEPVFWIPMLVGAVLGAPGGVLAGTLTCLVSSAAIGTVATPLAGQLVVWQLWGLAGAAMVRLRTVTTCLAGTLWCLALGPITGLLLNLMGWAWTEADPGQSFLAGLGPLKETQRLWSWTKATSLAFDMTRAIVNAAVWLVVIPFVIRALRQALAPDRRASARVRPVISAVDAKALDKRGLSGLTNSFQTITHPSGDDDDTPH</sequence>
<reference evidence="1 2" key="1">
    <citation type="submission" date="2017-07" db="EMBL/GenBank/DDBJ databases">
        <authorList>
            <person name="Sun Z.S."/>
            <person name="Albrecht U."/>
            <person name="Echele G."/>
            <person name="Lee C.C."/>
        </authorList>
    </citation>
    <scope>NUCLEOTIDE SEQUENCE [LARGE SCALE GENOMIC DNA]</scope>
    <source>
        <strain evidence="1 2">P16-029</strain>
    </source>
</reference>
<evidence type="ECO:0000313" key="1">
    <source>
        <dbReference type="EMBL" id="RFT43867.1"/>
    </source>
</evidence>
<dbReference type="EMBL" id="NOWI01000006">
    <property type="protein sequence ID" value="RFT43867.1"/>
    <property type="molecule type" value="Genomic_DNA"/>
</dbReference>
<proteinExistence type="predicted"/>
<comment type="caution">
    <text evidence="1">The sequence shown here is derived from an EMBL/GenBank/DDBJ whole genome shotgun (WGS) entry which is preliminary data.</text>
</comment>
<dbReference type="Proteomes" id="UP000259211">
    <property type="component" value="Unassembled WGS sequence"/>
</dbReference>
<protein>
    <recommendedName>
        <fullName evidence="3">ECF transporter S component</fullName>
    </recommendedName>
</protein>
<accession>A0A3E2DEL9</accession>
<name>A0A3E2DEL9_9ACTN</name>
<dbReference type="AlphaFoldDB" id="A0A3E2DEL9"/>
<dbReference type="RefSeq" id="WP_016666087.1">
    <property type="nucleotide sequence ID" value="NZ_AP024308.1"/>
</dbReference>
<gene>
    <name evidence="1" type="ORF">CHT91_07485</name>
</gene>
<evidence type="ECO:0000313" key="2">
    <source>
        <dbReference type="Proteomes" id="UP000259211"/>
    </source>
</evidence>
<organism evidence="1 2">
    <name type="scientific">Cutibacterium avidum</name>
    <dbReference type="NCBI Taxonomy" id="33010"/>
    <lineage>
        <taxon>Bacteria</taxon>
        <taxon>Bacillati</taxon>
        <taxon>Actinomycetota</taxon>
        <taxon>Actinomycetes</taxon>
        <taxon>Propionibacteriales</taxon>
        <taxon>Propionibacteriaceae</taxon>
        <taxon>Cutibacterium</taxon>
    </lineage>
</organism>
<evidence type="ECO:0008006" key="3">
    <source>
        <dbReference type="Google" id="ProtNLM"/>
    </source>
</evidence>